<dbReference type="Pfam" id="PF01494">
    <property type="entry name" value="FAD_binding_3"/>
    <property type="match status" value="1"/>
</dbReference>
<keyword evidence="4" id="KW-0560">Oxidoreductase</keyword>
<dbReference type="EMBL" id="JAAZQQ010000001">
    <property type="protein sequence ID" value="NKX43373.1"/>
    <property type="molecule type" value="Genomic_DNA"/>
</dbReference>
<dbReference type="Gene3D" id="3.50.50.60">
    <property type="entry name" value="FAD/NAD(P)-binding domain"/>
    <property type="match status" value="1"/>
</dbReference>
<keyword evidence="8" id="KW-1185">Reference proteome</keyword>
<keyword evidence="5 7" id="KW-0503">Monooxygenase</keyword>
<dbReference type="RefSeq" id="WP_168621743.1">
    <property type="nucleotide sequence ID" value="NZ_JAAZQQ010000001.1"/>
</dbReference>
<evidence type="ECO:0000313" key="8">
    <source>
        <dbReference type="Proteomes" id="UP000526408"/>
    </source>
</evidence>
<evidence type="ECO:0000313" key="7">
    <source>
        <dbReference type="EMBL" id="NKX43373.1"/>
    </source>
</evidence>
<dbReference type="PANTHER" id="PTHR13789">
    <property type="entry name" value="MONOOXYGENASE"/>
    <property type="match status" value="1"/>
</dbReference>
<comment type="caution">
    <text evidence="7">The sequence shown here is derived from an EMBL/GenBank/DDBJ whole genome shotgun (WGS) entry which is preliminary data.</text>
</comment>
<dbReference type="InterPro" id="IPR002938">
    <property type="entry name" value="FAD-bd"/>
</dbReference>
<proteinExistence type="predicted"/>
<protein>
    <submittedName>
        <fullName evidence="7">FAD-dependent monooxygenase</fullName>
    </submittedName>
</protein>
<evidence type="ECO:0000259" key="6">
    <source>
        <dbReference type="Pfam" id="PF01494"/>
    </source>
</evidence>
<dbReference type="InterPro" id="IPR050493">
    <property type="entry name" value="FAD-dep_Monooxygenase_BioMet"/>
</dbReference>
<dbReference type="InterPro" id="IPR036188">
    <property type="entry name" value="FAD/NAD-bd_sf"/>
</dbReference>
<evidence type="ECO:0000256" key="1">
    <source>
        <dbReference type="ARBA" id="ARBA00001974"/>
    </source>
</evidence>
<keyword evidence="2" id="KW-0285">Flavoprotein</keyword>
<keyword evidence="3" id="KW-0274">FAD</keyword>
<accession>A0A7X6GXJ8</accession>
<organism evidence="7 8">
    <name type="scientific">Roseicyclus persicicus</name>
    <dbReference type="NCBI Taxonomy" id="2650661"/>
    <lineage>
        <taxon>Bacteria</taxon>
        <taxon>Pseudomonadati</taxon>
        <taxon>Pseudomonadota</taxon>
        <taxon>Alphaproteobacteria</taxon>
        <taxon>Rhodobacterales</taxon>
        <taxon>Roseobacteraceae</taxon>
        <taxon>Roseicyclus</taxon>
    </lineage>
</organism>
<dbReference type="GO" id="GO:0004497">
    <property type="term" value="F:monooxygenase activity"/>
    <property type="evidence" value="ECO:0007669"/>
    <property type="project" value="UniProtKB-KW"/>
</dbReference>
<gene>
    <name evidence="7" type="ORF">HCU73_02125</name>
</gene>
<evidence type="ECO:0000256" key="2">
    <source>
        <dbReference type="ARBA" id="ARBA00022630"/>
    </source>
</evidence>
<sequence length="401" mass="42029">MEIGIAGAGIGGLAAAALLAQDGHRVRVYDRFTAPQPVGSGLVIQPVGLEVLDAVGAGQAARALGAPLAALHGDTAEGRIVLSVAYGATPARQGLGIHRAALFQLLLDAALAAGAELVPGHAVTGRDGPRLLFAGGGRSGRCNLIVDAAGAGSVLSPLRARPLPYGAIWATVPWPEATDLPADRLSQRYRRADRMLGVLPVGARPDRPDRRLAAVFYSMRVEDHPAWAEGSFADWRADALALWPAMAPFLHDRLGKSDFTFARYSHGSLRAPWGDGIAHIGDAAHRASPQLGQGANMALLDALALARALRQAHGEEALRLYAGARRWHVAAYQAMSAAFTPQYQSDSAVLPVLRDRVLAPLSRLGPVPAILTRLVCGDLLPPMPALSPRAVRGFPPALPPG</sequence>
<dbReference type="SUPFAM" id="SSF51905">
    <property type="entry name" value="FAD/NAD(P)-binding domain"/>
    <property type="match status" value="1"/>
</dbReference>
<reference evidence="7 8" key="1">
    <citation type="submission" date="2020-04" db="EMBL/GenBank/DDBJ databases">
        <authorList>
            <person name="Yoon J."/>
        </authorList>
    </citation>
    <scope>NUCLEOTIDE SEQUENCE [LARGE SCALE GENOMIC DNA]</scope>
    <source>
        <strain evidence="7 8">KMU-115</strain>
    </source>
</reference>
<dbReference type="Proteomes" id="UP000526408">
    <property type="component" value="Unassembled WGS sequence"/>
</dbReference>
<comment type="cofactor">
    <cofactor evidence="1">
        <name>FAD</name>
        <dbReference type="ChEBI" id="CHEBI:57692"/>
    </cofactor>
</comment>
<evidence type="ECO:0000256" key="5">
    <source>
        <dbReference type="ARBA" id="ARBA00023033"/>
    </source>
</evidence>
<dbReference type="PRINTS" id="PR00420">
    <property type="entry name" value="RNGMNOXGNASE"/>
</dbReference>
<dbReference type="GO" id="GO:0071949">
    <property type="term" value="F:FAD binding"/>
    <property type="evidence" value="ECO:0007669"/>
    <property type="project" value="InterPro"/>
</dbReference>
<feature type="domain" description="FAD-binding" evidence="6">
    <location>
        <begin position="2"/>
        <end position="317"/>
    </location>
</feature>
<dbReference type="PANTHER" id="PTHR13789:SF318">
    <property type="entry name" value="GERANYLGERANYL DIPHOSPHATE REDUCTASE"/>
    <property type="match status" value="1"/>
</dbReference>
<evidence type="ECO:0000256" key="3">
    <source>
        <dbReference type="ARBA" id="ARBA00022827"/>
    </source>
</evidence>
<dbReference type="AlphaFoldDB" id="A0A7X6GXJ8"/>
<name>A0A7X6GXJ8_9RHOB</name>
<evidence type="ECO:0000256" key="4">
    <source>
        <dbReference type="ARBA" id="ARBA00023002"/>
    </source>
</evidence>